<evidence type="ECO:0000256" key="3">
    <source>
        <dbReference type="ARBA" id="ARBA00023163"/>
    </source>
</evidence>
<accession>F4CSH8</accession>
<dbReference type="Proteomes" id="UP000007809">
    <property type="component" value="Chromosome"/>
</dbReference>
<dbReference type="InterPro" id="IPR050679">
    <property type="entry name" value="Bact_HTH_transcr_reg"/>
</dbReference>
<evidence type="ECO:0000313" key="6">
    <source>
        <dbReference type="Proteomes" id="UP000007809"/>
    </source>
</evidence>
<dbReference type="KEGG" id="pdx:Psed_1132"/>
<dbReference type="AlphaFoldDB" id="F4CSH8"/>
<keyword evidence="6" id="KW-1185">Reference proteome</keyword>
<evidence type="ECO:0000256" key="1">
    <source>
        <dbReference type="ARBA" id="ARBA00023015"/>
    </source>
</evidence>
<dbReference type="PANTHER" id="PTHR44846">
    <property type="entry name" value="MANNOSYL-D-GLYCERATE TRANSPORT/METABOLISM SYSTEM REPRESSOR MNGR-RELATED"/>
    <property type="match status" value="1"/>
</dbReference>
<dbReference type="RefSeq" id="WP_013673323.1">
    <property type="nucleotide sequence ID" value="NC_015312.1"/>
</dbReference>
<protein>
    <submittedName>
        <fullName evidence="5">Transcriptional regulator, GntR family</fullName>
    </submittedName>
</protein>
<dbReference type="PANTHER" id="PTHR44846:SF1">
    <property type="entry name" value="MANNOSYL-D-GLYCERATE TRANSPORT_METABOLISM SYSTEM REPRESSOR MNGR-RELATED"/>
    <property type="match status" value="1"/>
</dbReference>
<organism evidence="5 6">
    <name type="scientific">Pseudonocardia dioxanivorans (strain ATCC 55486 / DSM 44775 / JCM 13855 / CB1190)</name>
    <dbReference type="NCBI Taxonomy" id="675635"/>
    <lineage>
        <taxon>Bacteria</taxon>
        <taxon>Bacillati</taxon>
        <taxon>Actinomycetota</taxon>
        <taxon>Actinomycetes</taxon>
        <taxon>Pseudonocardiales</taxon>
        <taxon>Pseudonocardiaceae</taxon>
        <taxon>Pseudonocardia</taxon>
    </lineage>
</organism>
<gene>
    <name evidence="5" type="ordered locus">Psed_1132</name>
</gene>
<dbReference type="SUPFAM" id="SSF52540">
    <property type="entry name" value="P-loop containing nucleoside triphosphate hydrolases"/>
    <property type="match status" value="1"/>
</dbReference>
<keyword evidence="2" id="KW-0238">DNA-binding</keyword>
<evidence type="ECO:0000313" key="5">
    <source>
        <dbReference type="EMBL" id="AEA23383.1"/>
    </source>
</evidence>
<dbReference type="EMBL" id="CP002593">
    <property type="protein sequence ID" value="AEA23383.1"/>
    <property type="molecule type" value="Genomic_DNA"/>
</dbReference>
<dbReference type="Gene3D" id="1.10.10.10">
    <property type="entry name" value="Winged helix-like DNA-binding domain superfamily/Winged helix DNA-binding domain"/>
    <property type="match status" value="1"/>
</dbReference>
<dbReference type="PROSITE" id="PS50949">
    <property type="entry name" value="HTH_GNTR"/>
    <property type="match status" value="1"/>
</dbReference>
<dbReference type="GO" id="GO:0003677">
    <property type="term" value="F:DNA binding"/>
    <property type="evidence" value="ECO:0007669"/>
    <property type="project" value="UniProtKB-KW"/>
</dbReference>
<dbReference type="Gene3D" id="3.40.50.300">
    <property type="entry name" value="P-loop containing nucleotide triphosphate hydrolases"/>
    <property type="match status" value="1"/>
</dbReference>
<proteinExistence type="predicted"/>
<dbReference type="CDD" id="cd07377">
    <property type="entry name" value="WHTH_GntR"/>
    <property type="match status" value="1"/>
</dbReference>
<dbReference type="InterPro" id="IPR036388">
    <property type="entry name" value="WH-like_DNA-bd_sf"/>
</dbReference>
<evidence type="ECO:0000256" key="2">
    <source>
        <dbReference type="ARBA" id="ARBA00023125"/>
    </source>
</evidence>
<keyword evidence="3" id="KW-0804">Transcription</keyword>
<name>F4CSH8_PSEUX</name>
<dbReference type="SMART" id="SM00345">
    <property type="entry name" value="HTH_GNTR"/>
    <property type="match status" value="1"/>
</dbReference>
<dbReference type="GO" id="GO:0045892">
    <property type="term" value="P:negative regulation of DNA-templated transcription"/>
    <property type="evidence" value="ECO:0007669"/>
    <property type="project" value="TreeGrafter"/>
</dbReference>
<dbReference type="STRING" id="675635.Psed_1132"/>
<dbReference type="Pfam" id="PF13671">
    <property type="entry name" value="AAA_33"/>
    <property type="match status" value="1"/>
</dbReference>
<dbReference type="GO" id="GO:0003700">
    <property type="term" value="F:DNA-binding transcription factor activity"/>
    <property type="evidence" value="ECO:0007669"/>
    <property type="project" value="InterPro"/>
</dbReference>
<dbReference type="HOGENOM" id="CLU_972648_0_0_11"/>
<feature type="domain" description="HTH gntR-type" evidence="4">
    <location>
        <begin position="14"/>
        <end position="82"/>
    </location>
</feature>
<dbReference type="OrthoDB" id="198115at2"/>
<evidence type="ECO:0000259" key="4">
    <source>
        <dbReference type="PROSITE" id="PS50949"/>
    </source>
</evidence>
<dbReference type="InterPro" id="IPR036390">
    <property type="entry name" value="WH_DNA-bd_sf"/>
</dbReference>
<dbReference type="Pfam" id="PF00392">
    <property type="entry name" value="GntR"/>
    <property type="match status" value="1"/>
</dbReference>
<dbReference type="eggNOG" id="COG2188">
    <property type="taxonomic scope" value="Bacteria"/>
</dbReference>
<dbReference type="InterPro" id="IPR027417">
    <property type="entry name" value="P-loop_NTPase"/>
</dbReference>
<reference evidence="5 6" key="1">
    <citation type="journal article" date="2011" name="J. Bacteriol.">
        <title>Genome sequence of the 1,4-dioxane-degrading Pseudonocardia dioxanivorans strain CB1190.</title>
        <authorList>
            <person name="Sales C.M."/>
            <person name="Mahendra S."/>
            <person name="Grostern A."/>
            <person name="Parales R.E."/>
            <person name="Goodwin L.A."/>
            <person name="Woyke T."/>
            <person name="Nolan M."/>
            <person name="Lapidus A."/>
            <person name="Chertkov O."/>
            <person name="Ovchinnikova G."/>
            <person name="Sczyrba A."/>
            <person name="Alvarez-Cohen L."/>
        </authorList>
    </citation>
    <scope>NUCLEOTIDE SEQUENCE [LARGE SCALE GENOMIC DNA]</scope>
    <source>
        <strain evidence="6">ATCC 55486 / DSM 44775 / JCM 13855 / CB1190</strain>
    </source>
</reference>
<keyword evidence="1" id="KW-0805">Transcription regulation</keyword>
<sequence length="285" mass="31608">MSPGDRSARISRSESLHQQVARNIRNDIAAGVLRDGQPLPSTRDLASQWGVSVFTINEAMRVLIDEGVVVSKARAGRFVHAPEQARRNEVRTTRPNVLMVGGYAGCGKSELGRMLARETGWPMLDKDTITRAVVEVALVALGLSANDRESQQYLTEIRPREYECLTNAMLENLQCGSSVIVTAPFVKEFHDEAWVNRTRATCADMNAHLTLVWVYCDAETMLTYIRHRGAARDASKIEDWPAYLTSLDLQFRPPGDHYLIDNSASGEPLQTQAKALLAAALEKVQ</sequence>
<dbReference type="SUPFAM" id="SSF46785">
    <property type="entry name" value="Winged helix' DNA-binding domain"/>
    <property type="match status" value="1"/>
</dbReference>
<dbReference type="InterPro" id="IPR000524">
    <property type="entry name" value="Tscrpt_reg_HTH_GntR"/>
</dbReference>